<dbReference type="PRINTS" id="PR00762">
    <property type="entry name" value="CLCHANNEL"/>
</dbReference>
<keyword evidence="3 7" id="KW-0812">Transmembrane</keyword>
<dbReference type="Pfam" id="PF00571">
    <property type="entry name" value="CBS"/>
    <property type="match status" value="2"/>
</dbReference>
<dbReference type="EMBL" id="OZ019893">
    <property type="protein sequence ID" value="CAK9191585.1"/>
    <property type="molecule type" value="Genomic_DNA"/>
</dbReference>
<feature type="region of interest" description="Disordered" evidence="8">
    <location>
        <begin position="1"/>
        <end position="68"/>
    </location>
</feature>
<evidence type="ECO:0000256" key="7">
    <source>
        <dbReference type="RuleBase" id="RU361221"/>
    </source>
</evidence>
<feature type="transmembrane region" description="Helical" evidence="7">
    <location>
        <begin position="228"/>
        <end position="254"/>
    </location>
</feature>
<dbReference type="InterPro" id="IPR001807">
    <property type="entry name" value="ClC"/>
</dbReference>
<evidence type="ECO:0000256" key="3">
    <source>
        <dbReference type="ARBA" id="ARBA00022692"/>
    </source>
</evidence>
<dbReference type="Pfam" id="PF00654">
    <property type="entry name" value="Voltage_CLC"/>
    <property type="match status" value="1"/>
</dbReference>
<reference evidence="10 11" key="1">
    <citation type="submission" date="2024-02" db="EMBL/GenBank/DDBJ databases">
        <authorList>
            <consortium name="ELIXIR-Norway"/>
            <consortium name="Elixir Norway"/>
        </authorList>
    </citation>
    <scope>NUCLEOTIDE SEQUENCE [LARGE SCALE GENOMIC DNA]</scope>
</reference>
<keyword evidence="6" id="KW-0129">CBS domain</keyword>
<feature type="domain" description="CBS" evidence="9">
    <location>
        <begin position="664"/>
        <end position="726"/>
    </location>
</feature>
<feature type="transmembrane region" description="Helical" evidence="7">
    <location>
        <begin position="352"/>
        <end position="373"/>
    </location>
</feature>
<protein>
    <recommendedName>
        <fullName evidence="7">Chloride channel protein</fullName>
    </recommendedName>
</protein>
<dbReference type="SUPFAM" id="SSF81340">
    <property type="entry name" value="Clc chloride channel"/>
    <property type="match status" value="1"/>
</dbReference>
<feature type="region of interest" description="Disordered" evidence="8">
    <location>
        <begin position="511"/>
        <end position="534"/>
    </location>
</feature>
<organism evidence="10 11">
    <name type="scientific">Sphagnum troendelagicum</name>
    <dbReference type="NCBI Taxonomy" id="128251"/>
    <lineage>
        <taxon>Eukaryota</taxon>
        <taxon>Viridiplantae</taxon>
        <taxon>Streptophyta</taxon>
        <taxon>Embryophyta</taxon>
        <taxon>Bryophyta</taxon>
        <taxon>Sphagnophytina</taxon>
        <taxon>Sphagnopsida</taxon>
        <taxon>Sphagnales</taxon>
        <taxon>Sphagnaceae</taxon>
        <taxon>Sphagnum</taxon>
    </lineage>
</organism>
<comment type="similarity">
    <text evidence="2 7">Belongs to the chloride channel (TC 2.A.49) family.</text>
</comment>
<keyword evidence="7" id="KW-0406">Ion transport</keyword>
<feature type="domain" description="CBS" evidence="9">
    <location>
        <begin position="578"/>
        <end position="634"/>
    </location>
</feature>
<dbReference type="InterPro" id="IPR046342">
    <property type="entry name" value="CBS_dom_sf"/>
</dbReference>
<dbReference type="SMART" id="SM00116">
    <property type="entry name" value="CBS"/>
    <property type="match status" value="2"/>
</dbReference>
<evidence type="ECO:0000256" key="8">
    <source>
        <dbReference type="SAM" id="MobiDB-lite"/>
    </source>
</evidence>
<evidence type="ECO:0000256" key="1">
    <source>
        <dbReference type="ARBA" id="ARBA00004141"/>
    </source>
</evidence>
<evidence type="ECO:0000256" key="4">
    <source>
        <dbReference type="ARBA" id="ARBA00022989"/>
    </source>
</evidence>
<feature type="transmembrane region" description="Helical" evidence="7">
    <location>
        <begin position="82"/>
        <end position="102"/>
    </location>
</feature>
<name>A0ABP0TBD1_9BRYO</name>
<evidence type="ECO:0000256" key="6">
    <source>
        <dbReference type="PROSITE-ProRule" id="PRU00703"/>
    </source>
</evidence>
<dbReference type="Proteomes" id="UP001497512">
    <property type="component" value="Chromosome 1"/>
</dbReference>
<dbReference type="PANTHER" id="PTHR43427">
    <property type="entry name" value="CHLORIDE CHANNEL PROTEIN CLC-E"/>
    <property type="match status" value="1"/>
</dbReference>
<accession>A0ABP0TBD1</accession>
<evidence type="ECO:0000313" key="11">
    <source>
        <dbReference type="Proteomes" id="UP001497512"/>
    </source>
</evidence>
<keyword evidence="7" id="KW-0813">Transport</keyword>
<dbReference type="Gene3D" id="3.10.580.10">
    <property type="entry name" value="CBS-domain"/>
    <property type="match status" value="1"/>
</dbReference>
<evidence type="ECO:0000256" key="2">
    <source>
        <dbReference type="ARBA" id="ARBA00009476"/>
    </source>
</evidence>
<comment type="caution">
    <text evidence="7">Lacks conserved residue(s) required for the propagation of feature annotation.</text>
</comment>
<feature type="transmembrane region" description="Helical" evidence="7">
    <location>
        <begin position="422"/>
        <end position="444"/>
    </location>
</feature>
<feature type="transmembrane region" description="Helical" evidence="7">
    <location>
        <begin position="269"/>
        <end position="289"/>
    </location>
</feature>
<dbReference type="PROSITE" id="PS51371">
    <property type="entry name" value="CBS"/>
    <property type="match status" value="2"/>
</dbReference>
<keyword evidence="4 7" id="KW-1133">Transmembrane helix</keyword>
<evidence type="ECO:0000259" key="9">
    <source>
        <dbReference type="PROSITE" id="PS51371"/>
    </source>
</evidence>
<feature type="compositionally biased region" description="Basic and acidic residues" evidence="8">
    <location>
        <begin position="46"/>
        <end position="56"/>
    </location>
</feature>
<evidence type="ECO:0000313" key="10">
    <source>
        <dbReference type="EMBL" id="CAK9191585.1"/>
    </source>
</evidence>
<keyword evidence="7" id="KW-0868">Chloride</keyword>
<evidence type="ECO:0000256" key="5">
    <source>
        <dbReference type="ARBA" id="ARBA00023136"/>
    </source>
</evidence>
<sequence length="749" mass="79403">MAEGDTHPLLWAAASSDSESDTEIHAERSENAVANRSEALLQNHRRSNERAFDRRSLTSNHPQLERRPSIAAQMSERVAPEWLLLLVGCLLGLSTGISVVIFNKGVTLIHDLAWAGTPHEGAAWLRTQSLAVKWHRILLIPVFGGVVVGMFHSVNAILDMVQCSQPQQSSRGRIDQLAGIRPIIKAVQAATTLGTGCSLGPEGPSVDIGVSWAHGLAEIMNNSRESRIALVAAGAAAGIASGFNAPVAGTFFAIETVLRPQHAENSPPLTTAMIILAAVTSSTVSQALLGEKAAFTVPPYELRSAAELPLYILLGGICGVMSVVFTRLVAWFTRMFNFLETQFTIPHSVSPAVGGLFVGIIALGYPGVLYWGFTNVDEILKTGVTATAPGQLLLAQLTVAKIVATALCKGSGLVGGLYAPSLFIGASCGALYGSIVGNAFNAALAGHNAVAHPQAYALVGMAALLASKCSVPLTSVLLLFELTKDYHILLPLMGAVGLAIWVAEVGNQKKPSTQDSAAGVRNSDGGQPAALPSGRVWRRRGTSGADIELCTMDSNDDPGALLISEDKLMEECLVVQAMTRDCVKVHATATVKETLGAVVAARQDCALVVDENGLLEGILTPSDLQGKALQATEEFVSSEEASNVEVESTLVAAICTGKGENQGIGTNLVVCYPDMNLQMAKDLMVQHGFRQLPVVTRKGTQWQYHKLVGLLDDDGITRYVKQEASKRIAALHAQRAEEDQENRPGFDAH</sequence>
<feature type="transmembrane region" description="Helical" evidence="7">
    <location>
        <begin position="486"/>
        <end position="503"/>
    </location>
</feature>
<comment type="subcellular location">
    <subcellularLocation>
        <location evidence="1 7">Membrane</location>
        <topology evidence="1 7">Multi-pass membrane protein</topology>
    </subcellularLocation>
</comment>
<dbReference type="InterPro" id="IPR000644">
    <property type="entry name" value="CBS_dom"/>
</dbReference>
<feature type="transmembrane region" description="Helical" evidence="7">
    <location>
        <begin position="137"/>
        <end position="158"/>
    </location>
</feature>
<dbReference type="PANTHER" id="PTHR43427:SF3">
    <property type="entry name" value="CHLORIDE CHANNEL PROTEIN CLC-F"/>
    <property type="match status" value="1"/>
</dbReference>
<feature type="transmembrane region" description="Helical" evidence="7">
    <location>
        <begin position="310"/>
        <end position="332"/>
    </location>
</feature>
<dbReference type="InterPro" id="IPR050368">
    <property type="entry name" value="ClC-type_chloride_channel"/>
</dbReference>
<dbReference type="SUPFAM" id="SSF54631">
    <property type="entry name" value="CBS-domain pair"/>
    <property type="match status" value="1"/>
</dbReference>
<proteinExistence type="inferred from homology"/>
<dbReference type="InterPro" id="IPR014743">
    <property type="entry name" value="Cl-channel_core"/>
</dbReference>
<keyword evidence="11" id="KW-1185">Reference proteome</keyword>
<keyword evidence="5 7" id="KW-0472">Membrane</keyword>
<dbReference type="Gene3D" id="1.10.3080.10">
    <property type="entry name" value="Clc chloride channel"/>
    <property type="match status" value="1"/>
</dbReference>
<dbReference type="CDD" id="cd00400">
    <property type="entry name" value="Voltage_gated_ClC"/>
    <property type="match status" value="1"/>
</dbReference>
<feature type="transmembrane region" description="Helical" evidence="7">
    <location>
        <begin position="456"/>
        <end position="480"/>
    </location>
</feature>
<gene>
    <name evidence="10" type="ORF">CSSPTR1EN2_LOCUS1464</name>
</gene>